<dbReference type="RefSeq" id="WP_091384109.1">
    <property type="nucleotide sequence ID" value="NZ_FNDV01000001.1"/>
</dbReference>
<dbReference type="STRING" id="504798.SAMN05421871_101715"/>
<organism evidence="2 3">
    <name type="scientific">Actinokineospora alba</name>
    <dbReference type="NCBI Taxonomy" id="504798"/>
    <lineage>
        <taxon>Bacteria</taxon>
        <taxon>Bacillati</taxon>
        <taxon>Actinomycetota</taxon>
        <taxon>Actinomycetes</taxon>
        <taxon>Pseudonocardiales</taxon>
        <taxon>Pseudonocardiaceae</taxon>
        <taxon>Actinokineospora</taxon>
    </lineage>
</organism>
<feature type="transmembrane region" description="Helical" evidence="1">
    <location>
        <begin position="6"/>
        <end position="26"/>
    </location>
</feature>
<gene>
    <name evidence="2" type="ORF">SAMN05192558_12249</name>
</gene>
<feature type="transmembrane region" description="Helical" evidence="1">
    <location>
        <begin position="47"/>
        <end position="65"/>
    </location>
</feature>
<dbReference type="Proteomes" id="UP000199651">
    <property type="component" value="Unassembled WGS sequence"/>
</dbReference>
<evidence type="ECO:0000256" key="1">
    <source>
        <dbReference type="SAM" id="Phobius"/>
    </source>
</evidence>
<evidence type="ECO:0000313" key="3">
    <source>
        <dbReference type="Proteomes" id="UP000199651"/>
    </source>
</evidence>
<evidence type="ECO:0000313" key="2">
    <source>
        <dbReference type="EMBL" id="SDP90910.1"/>
    </source>
</evidence>
<sequence length="102" mass="10157">MLDLIAVIVAIVAFFAALGFVGYLALLNSAARKRGVSGAPVAQYVRGRWPIAGVTTAGALLGWLLTSGGGFADVLAILVAGGSGAVAGSSLSTTMAKYRSGE</sequence>
<dbReference type="AlphaFoldDB" id="A0A1H0WJJ8"/>
<keyword evidence="3" id="KW-1185">Reference proteome</keyword>
<accession>A0A1H0WJJ8</accession>
<proteinExistence type="predicted"/>
<keyword evidence="1" id="KW-0472">Membrane</keyword>
<feature type="transmembrane region" description="Helical" evidence="1">
    <location>
        <begin position="71"/>
        <end position="91"/>
    </location>
</feature>
<reference evidence="3" key="1">
    <citation type="submission" date="2016-10" db="EMBL/GenBank/DDBJ databases">
        <authorList>
            <person name="Varghese N."/>
            <person name="Submissions S."/>
        </authorList>
    </citation>
    <scope>NUCLEOTIDE SEQUENCE [LARGE SCALE GENOMIC DNA]</scope>
    <source>
        <strain evidence="3">IBRC-M 10655</strain>
    </source>
</reference>
<dbReference type="EMBL" id="FNJB01000022">
    <property type="protein sequence ID" value="SDP90910.1"/>
    <property type="molecule type" value="Genomic_DNA"/>
</dbReference>
<name>A0A1H0WJJ8_9PSEU</name>
<protein>
    <submittedName>
        <fullName evidence="2">Uncharacterized protein</fullName>
    </submittedName>
</protein>
<keyword evidence="1" id="KW-0812">Transmembrane</keyword>
<keyword evidence="1" id="KW-1133">Transmembrane helix</keyword>